<name>A0A177APM0_9BILA</name>
<keyword evidence="1" id="KW-0694">RNA-binding</keyword>
<evidence type="ECO:0000313" key="4">
    <source>
        <dbReference type="Proteomes" id="UP000078046"/>
    </source>
</evidence>
<dbReference type="EMBL" id="LWCA01002326">
    <property type="protein sequence ID" value="OAF63938.1"/>
    <property type="molecule type" value="Genomic_DNA"/>
</dbReference>
<dbReference type="SMART" id="SM00360">
    <property type="entry name" value="RRM"/>
    <property type="match status" value="1"/>
</dbReference>
<dbReference type="OrthoDB" id="10251848at2759"/>
<dbReference type="AlphaFoldDB" id="A0A177APM0"/>
<reference evidence="3 4" key="1">
    <citation type="submission" date="2016-04" db="EMBL/GenBank/DDBJ databases">
        <title>The genome of Intoshia linei affirms orthonectids as highly simplified spiralians.</title>
        <authorList>
            <person name="Mikhailov K.V."/>
            <person name="Slusarev G.S."/>
            <person name="Nikitin M.A."/>
            <person name="Logacheva M.D."/>
            <person name="Penin A."/>
            <person name="Aleoshin V."/>
            <person name="Panchin Y.V."/>
        </authorList>
    </citation>
    <scope>NUCLEOTIDE SEQUENCE [LARGE SCALE GENOMIC DNA]</scope>
    <source>
        <strain evidence="3">Intl2013</strain>
        <tissue evidence="3">Whole animal</tissue>
    </source>
</reference>
<dbReference type="PROSITE" id="PS50102">
    <property type="entry name" value="RRM"/>
    <property type="match status" value="1"/>
</dbReference>
<gene>
    <name evidence="3" type="ORF">A3Q56_08358</name>
</gene>
<evidence type="ECO:0000256" key="1">
    <source>
        <dbReference type="PROSITE-ProRule" id="PRU00176"/>
    </source>
</evidence>
<dbReference type="Gene3D" id="3.30.70.330">
    <property type="match status" value="1"/>
</dbReference>
<comment type="caution">
    <text evidence="3">The sequence shown here is derived from an EMBL/GenBank/DDBJ whole genome shotgun (WGS) entry which is preliminary data.</text>
</comment>
<feature type="domain" description="RRM" evidence="2">
    <location>
        <begin position="11"/>
        <end position="90"/>
    </location>
</feature>
<dbReference type="InterPro" id="IPR035979">
    <property type="entry name" value="RBD_domain_sf"/>
</dbReference>
<dbReference type="InterPro" id="IPR012677">
    <property type="entry name" value="Nucleotide-bd_a/b_plait_sf"/>
</dbReference>
<dbReference type="InterPro" id="IPR000504">
    <property type="entry name" value="RRM_dom"/>
</dbReference>
<organism evidence="3 4">
    <name type="scientific">Intoshia linei</name>
    <dbReference type="NCBI Taxonomy" id="1819745"/>
    <lineage>
        <taxon>Eukaryota</taxon>
        <taxon>Metazoa</taxon>
        <taxon>Spiralia</taxon>
        <taxon>Lophotrochozoa</taxon>
        <taxon>Mesozoa</taxon>
        <taxon>Orthonectida</taxon>
        <taxon>Rhopaluridae</taxon>
        <taxon>Intoshia</taxon>
    </lineage>
</organism>
<dbReference type="GO" id="GO:0003723">
    <property type="term" value="F:RNA binding"/>
    <property type="evidence" value="ECO:0007669"/>
    <property type="project" value="UniProtKB-UniRule"/>
</dbReference>
<dbReference type="Pfam" id="PF00076">
    <property type="entry name" value="RRM_1"/>
    <property type="match status" value="1"/>
</dbReference>
<feature type="non-terminal residue" evidence="3">
    <location>
        <position position="173"/>
    </location>
</feature>
<keyword evidence="4" id="KW-1185">Reference proteome</keyword>
<dbReference type="Proteomes" id="UP000078046">
    <property type="component" value="Unassembled WGS sequence"/>
</dbReference>
<protein>
    <recommendedName>
        <fullName evidence="2">RRM domain-containing protein</fullName>
    </recommendedName>
</protein>
<sequence length="173" mass="19780">MDKLINKNENNCIYISGMNSDEDTEVIGYQHLINEFGIFGPIQSIRIPSGKSYAFIKYYNYEDAQNSFRYFTKNDCIIDTAIVQVTFSKTSQLNNFFKTTHLSSPYHQIDHVNTKNLQSSIFTTLNNIHFSIDTGSTINCLNLKTYNTIKSKLKPYSQIIKAANQTNIKCMGT</sequence>
<evidence type="ECO:0000259" key="2">
    <source>
        <dbReference type="PROSITE" id="PS50102"/>
    </source>
</evidence>
<dbReference type="SUPFAM" id="SSF54928">
    <property type="entry name" value="RNA-binding domain, RBD"/>
    <property type="match status" value="1"/>
</dbReference>
<evidence type="ECO:0000313" key="3">
    <source>
        <dbReference type="EMBL" id="OAF63938.1"/>
    </source>
</evidence>
<proteinExistence type="predicted"/>
<accession>A0A177APM0</accession>
<dbReference type="CDD" id="cd00590">
    <property type="entry name" value="RRM_SF"/>
    <property type="match status" value="1"/>
</dbReference>